<keyword evidence="2" id="KW-1185">Reference proteome</keyword>
<name>A0A8I6RG99_CIMLE</name>
<dbReference type="Proteomes" id="UP000494040">
    <property type="component" value="Unassembled WGS sequence"/>
</dbReference>
<dbReference type="KEGG" id="clec:106663801"/>
<evidence type="ECO:0000313" key="1">
    <source>
        <dbReference type="EnsemblMetazoa" id="XP_014244378.2"/>
    </source>
</evidence>
<dbReference type="AlphaFoldDB" id="A0A8I6RG99"/>
<proteinExistence type="predicted"/>
<dbReference type="RefSeq" id="XP_014244378.2">
    <property type="nucleotide sequence ID" value="XM_014388892.2"/>
</dbReference>
<dbReference type="EnsemblMetazoa" id="XM_014388892.2">
    <property type="protein sequence ID" value="XP_014244378.2"/>
    <property type="gene ID" value="LOC106663801"/>
</dbReference>
<sequence length="454" mass="53124">MSKRTHTDEKPGPSREKRKFAKCYPEIDMDLFSLPKELVIDPKDLHKKNYFTSKTEKHKDTKPDRKSVSKKNYYLQLRKERESFRKRLVEVILENENEDSRSCTEAGNKDFLRYHYYIKYGLDTKHVSPINLEWIERIINLIPIHLKTNVDTLMNMFREMEVNYMYTVKKSIVDFVLQDAADRMLPGDYAKRKLQIEDVSPSQLRLNFYDAGNKLLKRLHAVNPVMVQILSLWNDHFSNLRMIDIKSLVGRKSMFELKPFGILVQEQIKITRQILNTEWLPAVQEIFLKGAKKGLLPNPKNAKAMVHFYNSVDAIMTFNLQSLCLESIADYTKFIFDIRGTNPGFSIKLIHKNKLLLFDPPFPSFEELILQAYDIMIESILDVPRLEHTLYMDLDDDVQYLSPVILSEVVEANKKKVADLLEEQRIGPELRVQDFDQYINLINGDLPQQCIAAI</sequence>
<dbReference type="OMA" id="NLEWIER"/>
<dbReference type="GeneID" id="106663801"/>
<accession>A0A8I6RG99</accession>
<protein>
    <submittedName>
        <fullName evidence="1">Uncharacterized protein</fullName>
    </submittedName>
</protein>
<organism evidence="1 2">
    <name type="scientific">Cimex lectularius</name>
    <name type="common">Bed bug</name>
    <name type="synonym">Acanthia lectularia</name>
    <dbReference type="NCBI Taxonomy" id="79782"/>
    <lineage>
        <taxon>Eukaryota</taxon>
        <taxon>Metazoa</taxon>
        <taxon>Ecdysozoa</taxon>
        <taxon>Arthropoda</taxon>
        <taxon>Hexapoda</taxon>
        <taxon>Insecta</taxon>
        <taxon>Pterygota</taxon>
        <taxon>Neoptera</taxon>
        <taxon>Paraneoptera</taxon>
        <taxon>Hemiptera</taxon>
        <taxon>Heteroptera</taxon>
        <taxon>Panheteroptera</taxon>
        <taxon>Cimicomorpha</taxon>
        <taxon>Cimicidae</taxon>
        <taxon>Cimex</taxon>
    </lineage>
</organism>
<reference evidence="1" key="1">
    <citation type="submission" date="2022-01" db="UniProtKB">
        <authorList>
            <consortium name="EnsemblMetazoa"/>
        </authorList>
    </citation>
    <scope>IDENTIFICATION</scope>
</reference>
<dbReference type="OrthoDB" id="6629710at2759"/>
<evidence type="ECO:0000313" key="2">
    <source>
        <dbReference type="Proteomes" id="UP000494040"/>
    </source>
</evidence>